<dbReference type="PANTHER" id="PTHR36505:SF1">
    <property type="entry name" value="BLR1072 PROTEIN"/>
    <property type="match status" value="1"/>
</dbReference>
<feature type="domain" description="PRC-barrel" evidence="1">
    <location>
        <begin position="4"/>
        <end position="60"/>
    </location>
</feature>
<gene>
    <name evidence="2" type="ORF">OF850_23185</name>
</gene>
<evidence type="ECO:0000313" key="3">
    <source>
        <dbReference type="Proteomes" id="UP001526430"/>
    </source>
</evidence>
<evidence type="ECO:0000259" key="1">
    <source>
        <dbReference type="Pfam" id="PF05239"/>
    </source>
</evidence>
<accession>A0ABT3P245</accession>
<name>A0ABT3P245_9PROT</name>
<dbReference type="InterPro" id="IPR027275">
    <property type="entry name" value="PRC-brl_dom"/>
</dbReference>
<dbReference type="Proteomes" id="UP001526430">
    <property type="component" value="Unassembled WGS sequence"/>
</dbReference>
<keyword evidence="3" id="KW-1185">Reference proteome</keyword>
<evidence type="ECO:0000313" key="2">
    <source>
        <dbReference type="EMBL" id="MCW8088487.1"/>
    </source>
</evidence>
<dbReference type="Pfam" id="PF05239">
    <property type="entry name" value="PRC"/>
    <property type="match status" value="1"/>
</dbReference>
<dbReference type="SUPFAM" id="SSF50346">
    <property type="entry name" value="PRC-barrel domain"/>
    <property type="match status" value="1"/>
</dbReference>
<reference evidence="2 3" key="1">
    <citation type="submission" date="2022-10" db="EMBL/GenBank/DDBJ databases">
        <title>Roseococcus glaciei nov., sp. nov., isolated from glacier.</title>
        <authorList>
            <person name="Liu Q."/>
            <person name="Xin Y.-H."/>
        </authorList>
    </citation>
    <scope>NUCLEOTIDE SEQUENCE [LARGE SCALE GENOMIC DNA]</scope>
    <source>
        <strain evidence="2 3">MDT2-1-1</strain>
    </source>
</reference>
<dbReference type="RefSeq" id="WP_301592751.1">
    <property type="nucleotide sequence ID" value="NZ_JAPFQI010000042.1"/>
</dbReference>
<dbReference type="EMBL" id="JAPFQI010000042">
    <property type="protein sequence ID" value="MCW8088487.1"/>
    <property type="molecule type" value="Genomic_DNA"/>
</dbReference>
<proteinExistence type="predicted"/>
<sequence length="103" mass="11657">MQGLVGKNVYGTNGREAGEVRNLLIDRSGRVRAVVVEWGGFLGLGERQALVPVERIRLGANQNDRAQLNMTREELEALPRYDSDRVAEYGRERGWGEGLRLYR</sequence>
<dbReference type="PANTHER" id="PTHR36505">
    <property type="entry name" value="BLR1072 PROTEIN"/>
    <property type="match status" value="1"/>
</dbReference>
<comment type="caution">
    <text evidence="2">The sequence shown here is derived from an EMBL/GenBank/DDBJ whole genome shotgun (WGS) entry which is preliminary data.</text>
</comment>
<organism evidence="2 3">
    <name type="scientific">Sabulicella glaciei</name>
    <dbReference type="NCBI Taxonomy" id="2984948"/>
    <lineage>
        <taxon>Bacteria</taxon>
        <taxon>Pseudomonadati</taxon>
        <taxon>Pseudomonadota</taxon>
        <taxon>Alphaproteobacteria</taxon>
        <taxon>Acetobacterales</taxon>
        <taxon>Acetobacteraceae</taxon>
        <taxon>Sabulicella</taxon>
    </lineage>
</organism>
<dbReference type="Gene3D" id="2.30.30.240">
    <property type="entry name" value="PRC-barrel domain"/>
    <property type="match status" value="1"/>
</dbReference>
<protein>
    <submittedName>
        <fullName evidence="2">PRC-barrel domain-containing protein</fullName>
    </submittedName>
</protein>
<dbReference type="InterPro" id="IPR011033">
    <property type="entry name" value="PRC_barrel-like_sf"/>
</dbReference>